<protein>
    <recommendedName>
        <fullName evidence="2">Glycosyltransferase RgtA/B/C/D-like domain-containing protein</fullName>
    </recommendedName>
</protein>
<dbReference type="Pfam" id="PF13231">
    <property type="entry name" value="PMT_2"/>
    <property type="match status" value="1"/>
</dbReference>
<feature type="domain" description="Glycosyltransferase RgtA/B/C/D-like" evidence="2">
    <location>
        <begin position="97"/>
        <end position="235"/>
    </location>
</feature>
<dbReference type="InterPro" id="IPR038731">
    <property type="entry name" value="RgtA/B/C-like"/>
</dbReference>
<organism evidence="3 4">
    <name type="scientific">Neolewinella marina</name>
    <dbReference type="NCBI Taxonomy" id="438751"/>
    <lineage>
        <taxon>Bacteria</taxon>
        <taxon>Pseudomonadati</taxon>
        <taxon>Bacteroidota</taxon>
        <taxon>Saprospiria</taxon>
        <taxon>Saprospirales</taxon>
        <taxon>Lewinellaceae</taxon>
        <taxon>Neolewinella</taxon>
    </lineage>
</organism>
<feature type="transmembrane region" description="Helical" evidence="1">
    <location>
        <begin position="93"/>
        <end position="110"/>
    </location>
</feature>
<feature type="transmembrane region" description="Helical" evidence="1">
    <location>
        <begin position="280"/>
        <end position="302"/>
    </location>
</feature>
<name>A0A2G0CFN5_9BACT</name>
<feature type="transmembrane region" description="Helical" evidence="1">
    <location>
        <begin position="215"/>
        <end position="238"/>
    </location>
</feature>
<keyword evidence="1" id="KW-0812">Transmembrane</keyword>
<accession>A0A2G0CFN5</accession>
<dbReference type="RefSeq" id="WP_099106330.1">
    <property type="nucleotide sequence ID" value="NZ_JAATJF010000001.1"/>
</dbReference>
<reference evidence="3 4" key="1">
    <citation type="submission" date="2017-10" db="EMBL/GenBank/DDBJ databases">
        <title>The draft genome sequence of Lewinella marina KCTC 32374.</title>
        <authorList>
            <person name="Wang K."/>
        </authorList>
    </citation>
    <scope>NUCLEOTIDE SEQUENCE [LARGE SCALE GENOMIC DNA]</scope>
    <source>
        <strain evidence="3 4">MKG-38</strain>
    </source>
</reference>
<evidence type="ECO:0000313" key="3">
    <source>
        <dbReference type="EMBL" id="PHK98720.1"/>
    </source>
</evidence>
<gene>
    <name evidence="3" type="ORF">CGL56_09645</name>
</gene>
<comment type="caution">
    <text evidence="3">The sequence shown here is derived from an EMBL/GenBank/DDBJ whole genome shotgun (WGS) entry which is preliminary data.</text>
</comment>
<dbReference type="EMBL" id="PDLO01000003">
    <property type="protein sequence ID" value="PHK98720.1"/>
    <property type="molecule type" value="Genomic_DNA"/>
</dbReference>
<dbReference type="OrthoDB" id="2034231at2"/>
<dbReference type="Proteomes" id="UP000226437">
    <property type="component" value="Unassembled WGS sequence"/>
</dbReference>
<keyword evidence="1" id="KW-0472">Membrane</keyword>
<proteinExistence type="predicted"/>
<feature type="transmembrane region" description="Helical" evidence="1">
    <location>
        <begin position="122"/>
        <end position="143"/>
    </location>
</feature>
<evidence type="ECO:0000313" key="4">
    <source>
        <dbReference type="Proteomes" id="UP000226437"/>
    </source>
</evidence>
<keyword evidence="1" id="KW-1133">Transmembrane helix</keyword>
<evidence type="ECO:0000256" key="1">
    <source>
        <dbReference type="SAM" id="Phobius"/>
    </source>
</evidence>
<evidence type="ECO:0000259" key="2">
    <source>
        <dbReference type="Pfam" id="PF13231"/>
    </source>
</evidence>
<feature type="transmembrane region" description="Helical" evidence="1">
    <location>
        <begin position="322"/>
        <end position="345"/>
    </location>
</feature>
<sequence length="520" mass="59357">MNHRIIVGLFFLTYLVIGFAVVDDYGITYDEAIQRRHGHVTVEYMADRLGIDHPPLATEGKSFSEYGMIFQIVATLAEIQLGIMDDPFQYYRLRHLMGFLLFALALAFFYRTLRLRWPREKWYPLIGTAMLLLSPRIFAHAFFNPKDHILLVFYAIATFTLARYLKHRSNAALACHVLASALALNTRFPALILVAATALILIWEQLFERPGNYRRLVHAAVYLPATFLLMLPFFPYLWVETGSRLAGAISHMSAFTWDSVNLLFANYLPATDLPAYYIPAWIFITTPLPYLLFLFAGLYLAIRAVWPGLQKGRLWTGYAGQLDFVQLGLSVGPILVVIVLGSTLYNGWRHLHFVYPGLVFLMITGYDRLGRWRPVLSSAVLTLGIVTTAIAMIRMHPQQQVYFNELISGDYLLRRFDMDYWGAGYRQALVELADQIPEGETRTVKCQNWPCIDNIRALPPRAQGKIIHESDWGRADYTATNFLYPQERIDVANRVGIFARPVVEVAPRGDLIIGIYKNSE</sequence>
<dbReference type="AlphaFoldDB" id="A0A2G0CFN5"/>
<feature type="transmembrane region" description="Helical" evidence="1">
    <location>
        <begin position="149"/>
        <end position="165"/>
    </location>
</feature>
<feature type="transmembrane region" description="Helical" evidence="1">
    <location>
        <begin position="177"/>
        <end position="203"/>
    </location>
</feature>
<keyword evidence="4" id="KW-1185">Reference proteome</keyword>
<feature type="transmembrane region" description="Helical" evidence="1">
    <location>
        <begin position="351"/>
        <end position="369"/>
    </location>
</feature>
<feature type="transmembrane region" description="Helical" evidence="1">
    <location>
        <begin position="5"/>
        <end position="22"/>
    </location>
</feature>
<feature type="transmembrane region" description="Helical" evidence="1">
    <location>
        <begin position="376"/>
        <end position="395"/>
    </location>
</feature>